<dbReference type="Proteomes" id="UP001595607">
    <property type="component" value="Unassembled WGS sequence"/>
</dbReference>
<evidence type="ECO:0000256" key="1">
    <source>
        <dbReference type="SAM" id="SignalP"/>
    </source>
</evidence>
<comment type="caution">
    <text evidence="2">The sequence shown here is derived from an EMBL/GenBank/DDBJ whole genome shotgun (WGS) entry which is preliminary data.</text>
</comment>
<dbReference type="EMBL" id="JBHRVA010000003">
    <property type="protein sequence ID" value="MFC3303067.1"/>
    <property type="molecule type" value="Genomic_DNA"/>
</dbReference>
<feature type="chain" id="PRO_5047460029" evidence="1">
    <location>
        <begin position="19"/>
        <end position="187"/>
    </location>
</feature>
<name>A0ABV7MDT4_9PROT</name>
<feature type="signal peptide" evidence="1">
    <location>
        <begin position="1"/>
        <end position="18"/>
    </location>
</feature>
<keyword evidence="1" id="KW-0732">Signal</keyword>
<dbReference type="RefSeq" id="WP_189575245.1">
    <property type="nucleotide sequence ID" value="NZ_BMXU01000002.1"/>
</dbReference>
<evidence type="ECO:0000313" key="3">
    <source>
        <dbReference type="Proteomes" id="UP001595607"/>
    </source>
</evidence>
<keyword evidence="3" id="KW-1185">Reference proteome</keyword>
<organism evidence="2 3">
    <name type="scientific">Parvularcula lutaonensis</name>
    <dbReference type="NCBI Taxonomy" id="491923"/>
    <lineage>
        <taxon>Bacteria</taxon>
        <taxon>Pseudomonadati</taxon>
        <taxon>Pseudomonadota</taxon>
        <taxon>Alphaproteobacteria</taxon>
        <taxon>Parvularculales</taxon>
        <taxon>Parvularculaceae</taxon>
        <taxon>Parvularcula</taxon>
    </lineage>
</organism>
<reference evidence="3" key="1">
    <citation type="journal article" date="2019" name="Int. J. Syst. Evol. Microbiol.">
        <title>The Global Catalogue of Microorganisms (GCM) 10K type strain sequencing project: providing services to taxonomists for standard genome sequencing and annotation.</title>
        <authorList>
            <consortium name="The Broad Institute Genomics Platform"/>
            <consortium name="The Broad Institute Genome Sequencing Center for Infectious Disease"/>
            <person name="Wu L."/>
            <person name="Ma J."/>
        </authorList>
    </citation>
    <scope>NUCLEOTIDE SEQUENCE [LARGE SCALE GENOMIC DNA]</scope>
    <source>
        <strain evidence="3">KCTC 22245</strain>
    </source>
</reference>
<protein>
    <submittedName>
        <fullName evidence="2">Uncharacterized protein</fullName>
    </submittedName>
</protein>
<evidence type="ECO:0000313" key="2">
    <source>
        <dbReference type="EMBL" id="MFC3303067.1"/>
    </source>
</evidence>
<accession>A0ABV7MDT4</accession>
<proteinExistence type="predicted"/>
<gene>
    <name evidence="2" type="ORF">ACFONP_10020</name>
</gene>
<sequence length="187" mass="21196">MWKWVVVAAAAWPMTVGAVQSVEPDEVDRFTEATMRLRYGCAAAKIDHVRFDPVDGPMDLGRWLNDSGDVVALKRLVWRLQRSDPEAYEALESEVRAAGFRDARQFARVGDRILMVSAVTKGDQFGLDALVDRAMSYTDAEYARMRRKQRILTLRVKAFGEKMDSVPPASQAVIEERWSELSKIDPF</sequence>